<dbReference type="EMBL" id="LFTY01000001">
    <property type="protein sequence ID" value="KMW60793.1"/>
    <property type="molecule type" value="Genomic_DNA"/>
</dbReference>
<evidence type="ECO:0000313" key="1">
    <source>
        <dbReference type="EMBL" id="KMW60793.1"/>
    </source>
</evidence>
<keyword evidence="2" id="KW-1185">Reference proteome</keyword>
<protein>
    <submittedName>
        <fullName evidence="1">Uncharacterized protein</fullName>
    </submittedName>
</protein>
<sequence>MSGYTSVADAQAGVLGMIGDGFDADTVERIPETDEEARALIREGIGAAAGDTLSLLGTASDGAQLLLFHLATLVKGLSTANSLAEVRDATDAFMPLADAFLGKVEAGEVKLPFQLKGEEAVMLEIETRATAVADALIHAQKGG</sequence>
<reference evidence="1 2" key="1">
    <citation type="submission" date="2015-06" db="EMBL/GenBank/DDBJ databases">
        <title>Draft genome sequence of an Alphaproteobacteria species associated to the Mediterranean sponge Oscarella lobularis.</title>
        <authorList>
            <person name="Jourda C."/>
            <person name="Santini S."/>
            <person name="Claverie J.-M."/>
        </authorList>
    </citation>
    <scope>NUCLEOTIDE SEQUENCE [LARGE SCALE GENOMIC DNA]</scope>
    <source>
        <strain evidence="1">IGS</strain>
    </source>
</reference>
<name>A0A0J9H5C8_9RHOB</name>
<organism evidence="1 2">
    <name type="scientific">Candidatus Rhodobacter oscarellae</name>
    <dbReference type="NCBI Taxonomy" id="1675527"/>
    <lineage>
        <taxon>Bacteria</taxon>
        <taxon>Pseudomonadati</taxon>
        <taxon>Pseudomonadota</taxon>
        <taxon>Alphaproteobacteria</taxon>
        <taxon>Rhodobacterales</taxon>
        <taxon>Rhodobacter group</taxon>
        <taxon>Rhodobacter</taxon>
    </lineage>
</organism>
<dbReference type="STRING" id="1675527.AIOL_000958"/>
<evidence type="ECO:0000313" key="2">
    <source>
        <dbReference type="Proteomes" id="UP000037178"/>
    </source>
</evidence>
<proteinExistence type="predicted"/>
<dbReference type="PATRIC" id="fig|1675527.3.peg.1019"/>
<comment type="caution">
    <text evidence="1">The sequence shown here is derived from an EMBL/GenBank/DDBJ whole genome shotgun (WGS) entry which is preliminary data.</text>
</comment>
<accession>A0A0J9H5C8</accession>
<gene>
    <name evidence="1" type="ORF">AIOL_000958</name>
</gene>
<dbReference type="AlphaFoldDB" id="A0A0J9H5C8"/>
<dbReference type="Proteomes" id="UP000037178">
    <property type="component" value="Unassembled WGS sequence"/>
</dbReference>